<dbReference type="Proteomes" id="UP000257559">
    <property type="component" value="Chromosome"/>
</dbReference>
<sequence>MRNLFFKKENDTYLDKDLNVLLNKYPEFKTFLNKNEFLITQTFSYIAASAKYASIDENQKTYKDTHLKYRNIYSFFIDQTINNFLQKSYVKNKFQIIKKLFYNEYNNDSFEAIGISDVLINNILRKMYPQVVIW</sequence>
<dbReference type="EMBL" id="LS991951">
    <property type="protein sequence ID" value="SYV97962.1"/>
    <property type="molecule type" value="Genomic_DNA"/>
</dbReference>
<protein>
    <submittedName>
        <fullName evidence="1">Uncharacterized protein</fullName>
    </submittedName>
</protein>
<proteinExistence type="predicted"/>
<reference evidence="2" key="1">
    <citation type="submission" date="2018-06" db="EMBL/GenBank/DDBJ databases">
        <authorList>
            <consortium name="Pathogen Informatics"/>
        </authorList>
    </citation>
    <scope>NUCLEOTIDE SEQUENCE [LARGE SCALE GENOMIC DNA]</scope>
    <source>
        <strain evidence="2">NCTC10132</strain>
    </source>
</reference>
<keyword evidence="2" id="KW-1185">Reference proteome</keyword>
<dbReference type="AlphaFoldDB" id="A0A3B0PMD7"/>
<accession>A0A3B0PMD7</accession>
<gene>
    <name evidence="1" type="ORF">NCTC10132_01334</name>
</gene>
<organism evidence="1 2">
    <name type="scientific">Mycoplasmopsis edwardii</name>
    <dbReference type="NCBI Taxonomy" id="53558"/>
    <lineage>
        <taxon>Bacteria</taxon>
        <taxon>Bacillati</taxon>
        <taxon>Mycoplasmatota</taxon>
        <taxon>Mycoplasmoidales</taxon>
        <taxon>Metamycoplasmataceae</taxon>
        <taxon>Mycoplasmopsis</taxon>
    </lineage>
</organism>
<dbReference type="KEGG" id="medw:NCTC10132_01334"/>
<evidence type="ECO:0000313" key="2">
    <source>
        <dbReference type="Proteomes" id="UP000257559"/>
    </source>
</evidence>
<evidence type="ECO:0000313" key="1">
    <source>
        <dbReference type="EMBL" id="SYV97962.1"/>
    </source>
</evidence>
<feature type="non-terminal residue" evidence="1">
    <location>
        <position position="134"/>
    </location>
</feature>
<name>A0A3B0PMD7_9BACT</name>